<evidence type="ECO:0008006" key="3">
    <source>
        <dbReference type="Google" id="ProtNLM"/>
    </source>
</evidence>
<dbReference type="SUPFAM" id="SSF56784">
    <property type="entry name" value="HAD-like"/>
    <property type="match status" value="1"/>
</dbReference>
<evidence type="ECO:0000313" key="2">
    <source>
        <dbReference type="Proteomes" id="UP000642125"/>
    </source>
</evidence>
<name>A0A919P8H1_9CELL</name>
<dbReference type="SFLD" id="SFLDG01129">
    <property type="entry name" value="C1.5:_HAD__Beta-PGM__Phosphata"/>
    <property type="match status" value="1"/>
</dbReference>
<proteinExistence type="predicted"/>
<dbReference type="InterPro" id="IPR023214">
    <property type="entry name" value="HAD_sf"/>
</dbReference>
<reference evidence="1" key="1">
    <citation type="submission" date="2021-01" db="EMBL/GenBank/DDBJ databases">
        <title>Whole genome shotgun sequence of Cellulomonas pakistanensis NBRC 110800.</title>
        <authorList>
            <person name="Komaki H."/>
            <person name="Tamura T."/>
        </authorList>
    </citation>
    <scope>NUCLEOTIDE SEQUENCE</scope>
    <source>
        <strain evidence="1">NBRC 110800</strain>
    </source>
</reference>
<evidence type="ECO:0000313" key="1">
    <source>
        <dbReference type="EMBL" id="GIG36300.1"/>
    </source>
</evidence>
<dbReference type="InterPro" id="IPR050155">
    <property type="entry name" value="HAD-like_hydrolase_sf"/>
</dbReference>
<dbReference type="Pfam" id="PF00702">
    <property type="entry name" value="Hydrolase"/>
    <property type="match status" value="1"/>
</dbReference>
<dbReference type="PANTHER" id="PTHR43434:SF1">
    <property type="entry name" value="PHOSPHOGLYCOLATE PHOSPHATASE"/>
    <property type="match status" value="1"/>
</dbReference>
<comment type="caution">
    <text evidence="1">The sequence shown here is derived from an EMBL/GenBank/DDBJ whole genome shotgun (WGS) entry which is preliminary data.</text>
</comment>
<dbReference type="SFLD" id="SFLDS00003">
    <property type="entry name" value="Haloacid_Dehalogenase"/>
    <property type="match status" value="1"/>
</dbReference>
<sequence>MGAKKSVLVTDLDNTTWDWFEAWFRSFSAMLEKLSNDSGVPRSQLEAEIRPIHQLRGTTEYSNLLNEIPSLRAAVLPREPAEVFDEALHALHSERRRATRLYPRVLETLNRLKSEGVTVIAYTESVAYWTEWRIKHTGLDGVIDILYSAPDHDLPRGVGVESLRQRDPSSYGLRQTEHRHVGKGEWKPNPEILRAILRDCGKAAEDAVYIGDSLIKDVSMAQSVGVLDAHAEYGQVQHRDEYNLLRRVSHWTDADVERERALPSGVIVPTVSCTSFERVLDLF</sequence>
<dbReference type="GO" id="GO:0006281">
    <property type="term" value="P:DNA repair"/>
    <property type="evidence" value="ECO:0007669"/>
    <property type="project" value="TreeGrafter"/>
</dbReference>
<accession>A0A919P8H1</accession>
<dbReference type="RefSeq" id="WP_203668323.1">
    <property type="nucleotide sequence ID" value="NZ_BONO01000010.1"/>
</dbReference>
<keyword evidence="2" id="KW-1185">Reference proteome</keyword>
<dbReference type="EMBL" id="BONO01000010">
    <property type="protein sequence ID" value="GIG36300.1"/>
    <property type="molecule type" value="Genomic_DNA"/>
</dbReference>
<dbReference type="GO" id="GO:0008967">
    <property type="term" value="F:phosphoglycolate phosphatase activity"/>
    <property type="evidence" value="ECO:0007669"/>
    <property type="project" value="TreeGrafter"/>
</dbReference>
<dbReference type="PANTHER" id="PTHR43434">
    <property type="entry name" value="PHOSPHOGLYCOLATE PHOSPHATASE"/>
    <property type="match status" value="1"/>
</dbReference>
<dbReference type="Gene3D" id="3.40.50.1000">
    <property type="entry name" value="HAD superfamily/HAD-like"/>
    <property type="match status" value="1"/>
</dbReference>
<organism evidence="1 2">
    <name type="scientific">Cellulomonas pakistanensis</name>
    <dbReference type="NCBI Taxonomy" id="992287"/>
    <lineage>
        <taxon>Bacteria</taxon>
        <taxon>Bacillati</taxon>
        <taxon>Actinomycetota</taxon>
        <taxon>Actinomycetes</taxon>
        <taxon>Micrococcales</taxon>
        <taxon>Cellulomonadaceae</taxon>
        <taxon>Cellulomonas</taxon>
    </lineage>
</organism>
<dbReference type="AlphaFoldDB" id="A0A919P8H1"/>
<protein>
    <recommendedName>
        <fullName evidence="3">Haloacid dehalogenase</fullName>
    </recommendedName>
</protein>
<dbReference type="Proteomes" id="UP000642125">
    <property type="component" value="Unassembled WGS sequence"/>
</dbReference>
<dbReference type="InterPro" id="IPR036412">
    <property type="entry name" value="HAD-like_sf"/>
</dbReference>
<gene>
    <name evidence="1" type="ORF">Cpa01nite_16810</name>
</gene>